<name>A0ABV7UXA7_9GAMM</name>
<dbReference type="EMBL" id="JBHRYF010000014">
    <property type="protein sequence ID" value="MFC3661358.1"/>
    <property type="molecule type" value="Genomic_DNA"/>
</dbReference>
<dbReference type="InterPro" id="IPR037066">
    <property type="entry name" value="Plug_dom_sf"/>
</dbReference>
<evidence type="ECO:0000256" key="11">
    <source>
        <dbReference type="RuleBase" id="RU003357"/>
    </source>
</evidence>
<evidence type="ECO:0000256" key="3">
    <source>
        <dbReference type="ARBA" id="ARBA00022452"/>
    </source>
</evidence>
<comment type="similarity">
    <text evidence="9 11">Belongs to the TonB-dependent receptor family.</text>
</comment>
<sequence>MPPAPTRLALALAISVALPAAAVAATPPPGAAPAAAPDSAAPSSPAPDPANANVQDDRHVKDLDSVVVTASPLPDTAENLIRPVEVLAGARLDEAKSNSLGDTVNKLPGVQSSYFGPGVGRPIIRGFDGARVQVLSDGLGSGDVSTVSVDHAVTIEPFLADQIEVLKGPSTLLYGSGAIGGAVNVVDGRVPQAATDQPLQGRAELRAGSVNDETTGMARLDGTSASGNLVFHFDALHRETGDYDIPGYAESAAHMAEEGEAPDPATRGTLGNSALRTDSGALGITWVGDRGFLGVGYSLFNTRYGVPGHEHAHGEEDGHEHEDEHEHDGEEAHAEEGGVRIVMDQRRGELRGGLDDLGPFASLRVKLAHTDYTHTEYEGEEVGTVFENESTEGRVELVHQPWGGWDGAFGLQWAQRDFGAVGDEAFVPDSQSRDTGLFWIGRRQFDALRLELGTRYDRNGIDVVDAGADAARPDRDFDTTSVSAALRWDVANDFHLSFGLDRAQRSPTAEELYSSGLHVATGSVELGDSRLDAETANRAELGVHWHQGPLTLGASLYHVRYADFIYLADTGVEEHDGPLRVWTQDDARFNGAEASMDWNFADNDSGLWNLRLFGDLVRAKLSGSGTRQLDVSVPHGDHAHDYSVELARGGNLPRIAPWRLGGELRWERGPLRASLGAVRYAEQDRVAEFEQPTPGYTLVDAHLAWHADTAHDNAWEVFLDGSNLLDREARAHTSFLKDVAPLPGRGVSAGVRVFF</sequence>
<evidence type="ECO:0000313" key="17">
    <source>
        <dbReference type="Proteomes" id="UP001595724"/>
    </source>
</evidence>
<accession>A0ABV7UXA7</accession>
<dbReference type="Pfam" id="PF00593">
    <property type="entry name" value="TonB_dep_Rec_b-barrel"/>
    <property type="match status" value="1"/>
</dbReference>
<dbReference type="InterPro" id="IPR000531">
    <property type="entry name" value="Beta-barrel_TonB"/>
</dbReference>
<dbReference type="InterPro" id="IPR010916">
    <property type="entry name" value="TonB_box_CS"/>
</dbReference>
<dbReference type="PANTHER" id="PTHR30069">
    <property type="entry name" value="TONB-DEPENDENT OUTER MEMBRANE RECEPTOR"/>
    <property type="match status" value="1"/>
</dbReference>
<dbReference type="PROSITE" id="PS52016">
    <property type="entry name" value="TONB_DEPENDENT_REC_3"/>
    <property type="match status" value="1"/>
</dbReference>
<feature type="short sequence motif" description="TonB box" evidence="10">
    <location>
        <begin position="65"/>
        <end position="71"/>
    </location>
</feature>
<dbReference type="InterPro" id="IPR012910">
    <property type="entry name" value="Plug_dom"/>
</dbReference>
<evidence type="ECO:0000256" key="8">
    <source>
        <dbReference type="ARBA" id="ARBA00023237"/>
    </source>
</evidence>
<dbReference type="Gene3D" id="2.40.170.20">
    <property type="entry name" value="TonB-dependent receptor, beta-barrel domain"/>
    <property type="match status" value="1"/>
</dbReference>
<dbReference type="SUPFAM" id="SSF56935">
    <property type="entry name" value="Porins"/>
    <property type="match status" value="1"/>
</dbReference>
<dbReference type="InterPro" id="IPR039426">
    <property type="entry name" value="TonB-dep_rcpt-like"/>
</dbReference>
<evidence type="ECO:0000256" key="9">
    <source>
        <dbReference type="PROSITE-ProRule" id="PRU01360"/>
    </source>
</evidence>
<keyword evidence="7 9" id="KW-0472">Membrane</keyword>
<keyword evidence="4 9" id="KW-0812">Transmembrane</keyword>
<feature type="signal peptide" evidence="13">
    <location>
        <begin position="1"/>
        <end position="24"/>
    </location>
</feature>
<evidence type="ECO:0000256" key="1">
    <source>
        <dbReference type="ARBA" id="ARBA00004571"/>
    </source>
</evidence>
<feature type="region of interest" description="Disordered" evidence="12">
    <location>
        <begin position="308"/>
        <end position="336"/>
    </location>
</feature>
<evidence type="ECO:0000256" key="10">
    <source>
        <dbReference type="PROSITE-ProRule" id="PRU10143"/>
    </source>
</evidence>
<gene>
    <name evidence="16" type="ORF">ACFOM9_14950</name>
</gene>
<evidence type="ECO:0000259" key="14">
    <source>
        <dbReference type="Pfam" id="PF00593"/>
    </source>
</evidence>
<proteinExistence type="inferred from homology"/>
<evidence type="ECO:0000256" key="6">
    <source>
        <dbReference type="ARBA" id="ARBA00023077"/>
    </source>
</evidence>
<evidence type="ECO:0000256" key="4">
    <source>
        <dbReference type="ARBA" id="ARBA00022692"/>
    </source>
</evidence>
<protein>
    <submittedName>
        <fullName evidence="16">TonB-dependent receptor</fullName>
    </submittedName>
</protein>
<feature type="compositionally biased region" description="Low complexity" evidence="12">
    <location>
        <begin position="32"/>
        <end position="43"/>
    </location>
</feature>
<keyword evidence="5 13" id="KW-0732">Signal</keyword>
<keyword evidence="17" id="KW-1185">Reference proteome</keyword>
<evidence type="ECO:0000256" key="2">
    <source>
        <dbReference type="ARBA" id="ARBA00022448"/>
    </source>
</evidence>
<evidence type="ECO:0000256" key="13">
    <source>
        <dbReference type="SAM" id="SignalP"/>
    </source>
</evidence>
<feature type="chain" id="PRO_5046673505" evidence="13">
    <location>
        <begin position="25"/>
        <end position="755"/>
    </location>
</feature>
<dbReference type="Proteomes" id="UP001595724">
    <property type="component" value="Unassembled WGS sequence"/>
</dbReference>
<comment type="caution">
    <text evidence="16">The sequence shown here is derived from an EMBL/GenBank/DDBJ whole genome shotgun (WGS) entry which is preliminary data.</text>
</comment>
<keyword evidence="3 9" id="KW-1134">Transmembrane beta strand</keyword>
<dbReference type="PANTHER" id="PTHR30069:SF40">
    <property type="entry name" value="TONB-DEPENDENT RECEPTOR NMB0964-RELATED"/>
    <property type="match status" value="1"/>
</dbReference>
<keyword evidence="8 9" id="KW-0998">Cell outer membrane</keyword>
<dbReference type="Gene3D" id="2.170.130.10">
    <property type="entry name" value="TonB-dependent receptor, plug domain"/>
    <property type="match status" value="1"/>
</dbReference>
<comment type="subcellular location">
    <subcellularLocation>
        <location evidence="1 9">Cell outer membrane</location>
        <topology evidence="1 9">Multi-pass membrane protein</topology>
    </subcellularLocation>
</comment>
<keyword evidence="16" id="KW-0675">Receptor</keyword>
<dbReference type="Pfam" id="PF07715">
    <property type="entry name" value="Plug"/>
    <property type="match status" value="1"/>
</dbReference>
<reference evidence="17" key="1">
    <citation type="journal article" date="2019" name="Int. J. Syst. Evol. Microbiol.">
        <title>The Global Catalogue of Microorganisms (GCM) 10K type strain sequencing project: providing services to taxonomists for standard genome sequencing and annotation.</title>
        <authorList>
            <consortium name="The Broad Institute Genomics Platform"/>
            <consortium name="The Broad Institute Genome Sequencing Center for Infectious Disease"/>
            <person name="Wu L."/>
            <person name="Ma J."/>
        </authorList>
    </citation>
    <scope>NUCLEOTIDE SEQUENCE [LARGE SCALE GENOMIC DNA]</scope>
    <source>
        <strain evidence="17">KCTC 42211</strain>
    </source>
</reference>
<organism evidence="16 17">
    <name type="scientific">Luteimonas notoginsengisoli</name>
    <dbReference type="NCBI Taxonomy" id="1578200"/>
    <lineage>
        <taxon>Bacteria</taxon>
        <taxon>Pseudomonadati</taxon>
        <taxon>Pseudomonadota</taxon>
        <taxon>Gammaproteobacteria</taxon>
        <taxon>Lysobacterales</taxon>
        <taxon>Lysobacteraceae</taxon>
        <taxon>Luteimonas</taxon>
    </lineage>
</organism>
<feature type="domain" description="TonB-dependent receptor plug" evidence="15">
    <location>
        <begin position="80"/>
        <end position="182"/>
    </location>
</feature>
<evidence type="ECO:0000256" key="12">
    <source>
        <dbReference type="SAM" id="MobiDB-lite"/>
    </source>
</evidence>
<keyword evidence="6 10" id="KW-0798">TonB box</keyword>
<evidence type="ECO:0000313" key="16">
    <source>
        <dbReference type="EMBL" id="MFC3661358.1"/>
    </source>
</evidence>
<evidence type="ECO:0000259" key="15">
    <source>
        <dbReference type="Pfam" id="PF07715"/>
    </source>
</evidence>
<feature type="domain" description="TonB-dependent receptor-like beta-barrel" evidence="14">
    <location>
        <begin position="362"/>
        <end position="724"/>
    </location>
</feature>
<dbReference type="InterPro" id="IPR036942">
    <property type="entry name" value="Beta-barrel_TonB_sf"/>
</dbReference>
<keyword evidence="2 9" id="KW-0813">Transport</keyword>
<dbReference type="PROSITE" id="PS00430">
    <property type="entry name" value="TONB_DEPENDENT_REC_1"/>
    <property type="match status" value="1"/>
</dbReference>
<dbReference type="RefSeq" id="WP_386712695.1">
    <property type="nucleotide sequence ID" value="NZ_JBHRYF010000014.1"/>
</dbReference>
<feature type="region of interest" description="Disordered" evidence="12">
    <location>
        <begin position="24"/>
        <end position="54"/>
    </location>
</feature>
<evidence type="ECO:0000256" key="7">
    <source>
        <dbReference type="ARBA" id="ARBA00023136"/>
    </source>
</evidence>
<evidence type="ECO:0000256" key="5">
    <source>
        <dbReference type="ARBA" id="ARBA00022729"/>
    </source>
</evidence>